<evidence type="ECO:0000256" key="7">
    <source>
        <dbReference type="ARBA" id="ARBA00018337"/>
    </source>
</evidence>
<evidence type="ECO:0000256" key="14">
    <source>
        <dbReference type="ARBA" id="ARBA00023128"/>
    </source>
</evidence>
<keyword evidence="16" id="KW-0594">Phospholipid biosynthesis</keyword>
<evidence type="ECO:0000256" key="2">
    <source>
        <dbReference type="ARBA" id="ARBA00004443"/>
    </source>
</evidence>
<organism evidence="20 21">
    <name type="scientific">Stegodyphus mimosarum</name>
    <name type="common">African social velvet spider</name>
    <dbReference type="NCBI Taxonomy" id="407821"/>
    <lineage>
        <taxon>Eukaryota</taxon>
        <taxon>Metazoa</taxon>
        <taxon>Ecdysozoa</taxon>
        <taxon>Arthropoda</taxon>
        <taxon>Chelicerata</taxon>
        <taxon>Arachnida</taxon>
        <taxon>Araneae</taxon>
        <taxon>Araneomorphae</taxon>
        <taxon>Entelegynae</taxon>
        <taxon>Eresoidea</taxon>
        <taxon>Eresidae</taxon>
        <taxon>Stegodyphus</taxon>
    </lineage>
</organism>
<comment type="subcellular location">
    <subcellularLocation>
        <location evidence="2">Mitochondrion inner membrane</location>
        <topology evidence="2">Peripheral membrane protein</topology>
        <orientation evidence="2">Matrix side</orientation>
    </subcellularLocation>
</comment>
<dbReference type="Pfam" id="PF09139">
    <property type="entry name" value="Tam41_Mmp37"/>
    <property type="match status" value="1"/>
</dbReference>
<evidence type="ECO:0000256" key="8">
    <source>
        <dbReference type="ARBA" id="ARBA00022516"/>
    </source>
</evidence>
<evidence type="ECO:0000256" key="13">
    <source>
        <dbReference type="ARBA" id="ARBA00023098"/>
    </source>
</evidence>
<evidence type="ECO:0000256" key="6">
    <source>
        <dbReference type="ARBA" id="ARBA00012487"/>
    </source>
</evidence>
<dbReference type="PANTHER" id="PTHR13619">
    <property type="entry name" value="PHOSPHATIDATE CYTIDYLYLTRANSFERASE, MITOCHONDRIAL"/>
    <property type="match status" value="1"/>
</dbReference>
<evidence type="ECO:0000256" key="19">
    <source>
        <dbReference type="ARBA" id="ARBA00031502"/>
    </source>
</evidence>
<dbReference type="STRING" id="407821.A0A087UHJ5"/>
<accession>A0A087UHJ5</accession>
<comment type="similarity">
    <text evidence="5">Belongs to the TAM41 family.</text>
</comment>
<dbReference type="OMA" id="HAENMHR"/>
<comment type="pathway">
    <text evidence="3">Phospholipid metabolism; CDP-diacylglycerol biosynthesis; CDP-diacylglycerol from sn-glycerol 3-phosphate: step 3/3.</text>
</comment>
<evidence type="ECO:0000256" key="15">
    <source>
        <dbReference type="ARBA" id="ARBA00023136"/>
    </source>
</evidence>
<evidence type="ECO:0000256" key="1">
    <source>
        <dbReference type="ARBA" id="ARBA00001946"/>
    </source>
</evidence>
<comment type="pathway">
    <text evidence="4">Lipid metabolism.</text>
</comment>
<dbReference type="PANTHER" id="PTHR13619:SF0">
    <property type="entry name" value="PHOSPHATIDATE CYTIDYLYLTRANSFERASE, MITOCHONDRIAL"/>
    <property type="match status" value="1"/>
</dbReference>
<dbReference type="UniPathway" id="UPA00557">
    <property type="reaction ID" value="UER00614"/>
</dbReference>
<dbReference type="GO" id="GO:0016024">
    <property type="term" value="P:CDP-diacylglycerol biosynthetic process"/>
    <property type="evidence" value="ECO:0007669"/>
    <property type="project" value="UniProtKB-UniPathway"/>
</dbReference>
<evidence type="ECO:0000256" key="5">
    <source>
        <dbReference type="ARBA" id="ARBA00005458"/>
    </source>
</evidence>
<keyword evidence="13" id="KW-0443">Lipid metabolism</keyword>
<evidence type="ECO:0000313" key="21">
    <source>
        <dbReference type="Proteomes" id="UP000054359"/>
    </source>
</evidence>
<sequence length="328" mass="38235">MAVTTKLLEQIVAKFPQQFSLVFAYGSAVFPQNKELLRQGNMIDFIFSVDDPVKWHQLNLDINSKHYSLAKFGGAEFIRSVQENFGANIYFNTLVEVENKLIKYGVISTNHLIEDLLDWQTLYVSGRLHKPVKILSNTNNEDLMRALHTNLQSALHASLLCLPETFSEEQLYYKISELSYNGDFRMYFGEDKRKIENIVKNQISYFHHLYCDHLKMMPLLHWNQTQHIFEQDCSSTTILHHLNFLPKRVQHNLLLRWNRDGRYRDMEDVLQVLACASECSEIVKNAIKDIVWWPSITQSAKGIITAGFLKSVKYSTRKVQKMLKSLKK</sequence>
<feature type="non-terminal residue" evidence="20">
    <location>
        <position position="328"/>
    </location>
</feature>
<comment type="cofactor">
    <cofactor evidence="1">
        <name>Mg(2+)</name>
        <dbReference type="ChEBI" id="CHEBI:18420"/>
    </cofactor>
</comment>
<evidence type="ECO:0000256" key="4">
    <source>
        <dbReference type="ARBA" id="ARBA00005189"/>
    </source>
</evidence>
<dbReference type="AlphaFoldDB" id="A0A087UHJ5"/>
<evidence type="ECO:0000313" key="20">
    <source>
        <dbReference type="EMBL" id="KFM76834.1"/>
    </source>
</evidence>
<keyword evidence="21" id="KW-1185">Reference proteome</keyword>
<keyword evidence="15" id="KW-0472">Membrane</keyword>
<evidence type="ECO:0000256" key="9">
    <source>
        <dbReference type="ARBA" id="ARBA00022679"/>
    </source>
</evidence>
<evidence type="ECO:0000256" key="10">
    <source>
        <dbReference type="ARBA" id="ARBA00022695"/>
    </source>
</evidence>
<evidence type="ECO:0000256" key="17">
    <source>
        <dbReference type="ARBA" id="ARBA00023264"/>
    </source>
</evidence>
<protein>
    <recommendedName>
        <fullName evidence="7">Phosphatidate cytidylyltransferase, mitochondrial</fullName>
        <ecNumber evidence="6">2.7.7.41</ecNumber>
    </recommendedName>
    <alternativeName>
        <fullName evidence="18">CDP-diacylglycerol synthase</fullName>
    </alternativeName>
    <alternativeName>
        <fullName evidence="19">Mitochondrial translocator assembly and maintenance protein 41 homolog</fullName>
    </alternativeName>
</protein>
<dbReference type="PIRSF" id="PIRSF028840">
    <property type="entry name" value="Mmp37"/>
    <property type="match status" value="1"/>
</dbReference>
<keyword evidence="17" id="KW-1208">Phospholipid metabolism</keyword>
<evidence type="ECO:0000256" key="16">
    <source>
        <dbReference type="ARBA" id="ARBA00023209"/>
    </source>
</evidence>
<dbReference type="EC" id="2.7.7.41" evidence="6"/>
<keyword evidence="9" id="KW-0808">Transferase</keyword>
<dbReference type="InterPro" id="IPR015222">
    <property type="entry name" value="Tam41"/>
</dbReference>
<evidence type="ECO:0000256" key="11">
    <source>
        <dbReference type="ARBA" id="ARBA00022792"/>
    </source>
</evidence>
<keyword evidence="10" id="KW-0548">Nucleotidyltransferase</keyword>
<reference evidence="20 21" key="1">
    <citation type="submission" date="2013-11" db="EMBL/GenBank/DDBJ databases">
        <title>Genome sequencing of Stegodyphus mimosarum.</title>
        <authorList>
            <person name="Bechsgaard J."/>
        </authorList>
    </citation>
    <scope>NUCLEOTIDE SEQUENCE [LARGE SCALE GENOMIC DNA]</scope>
</reference>
<dbReference type="GO" id="GO:0005743">
    <property type="term" value="C:mitochondrial inner membrane"/>
    <property type="evidence" value="ECO:0007669"/>
    <property type="project" value="UniProtKB-SubCell"/>
</dbReference>
<dbReference type="GO" id="GO:0032049">
    <property type="term" value="P:cardiolipin biosynthetic process"/>
    <property type="evidence" value="ECO:0007669"/>
    <property type="project" value="InterPro"/>
</dbReference>
<dbReference type="EMBL" id="KK119821">
    <property type="protein sequence ID" value="KFM76834.1"/>
    <property type="molecule type" value="Genomic_DNA"/>
</dbReference>
<keyword evidence="11" id="KW-0999">Mitochondrion inner membrane</keyword>
<proteinExistence type="inferred from homology"/>
<gene>
    <name evidence="20" type="ORF">X975_01825</name>
</gene>
<evidence type="ECO:0000256" key="3">
    <source>
        <dbReference type="ARBA" id="ARBA00005119"/>
    </source>
</evidence>
<keyword evidence="8" id="KW-0444">Lipid biosynthesis</keyword>
<evidence type="ECO:0000256" key="12">
    <source>
        <dbReference type="ARBA" id="ARBA00022842"/>
    </source>
</evidence>
<dbReference type="Proteomes" id="UP000054359">
    <property type="component" value="Unassembled WGS sequence"/>
</dbReference>
<keyword evidence="14" id="KW-0496">Mitochondrion</keyword>
<dbReference type="OrthoDB" id="341477at2759"/>
<dbReference type="GO" id="GO:0004605">
    <property type="term" value="F:phosphatidate cytidylyltransferase activity"/>
    <property type="evidence" value="ECO:0007669"/>
    <property type="project" value="UniProtKB-EC"/>
</dbReference>
<keyword evidence="12" id="KW-0460">Magnesium</keyword>
<name>A0A087UHJ5_STEMI</name>
<evidence type="ECO:0000256" key="18">
    <source>
        <dbReference type="ARBA" id="ARBA00029893"/>
    </source>
</evidence>